<reference evidence="1 2" key="1">
    <citation type="submission" date="2021-04" db="EMBL/GenBank/DDBJ databases">
        <authorList>
            <person name="Bliznina A."/>
        </authorList>
    </citation>
    <scope>NUCLEOTIDE SEQUENCE [LARGE SCALE GENOMIC DNA]</scope>
</reference>
<dbReference type="EMBL" id="OU015567">
    <property type="protein sequence ID" value="CAG5109590.1"/>
    <property type="molecule type" value="Genomic_DNA"/>
</dbReference>
<name>A0ABN7SWS5_OIKDI</name>
<dbReference type="InterPro" id="IPR011043">
    <property type="entry name" value="Gal_Oxase/kelch_b-propeller"/>
</dbReference>
<dbReference type="Gene3D" id="2.120.10.80">
    <property type="entry name" value="Kelch-type beta propeller"/>
    <property type="match status" value="1"/>
</dbReference>
<dbReference type="SUPFAM" id="SSF50965">
    <property type="entry name" value="Galactose oxidase, central domain"/>
    <property type="match status" value="1"/>
</dbReference>
<dbReference type="Proteomes" id="UP001158576">
    <property type="component" value="Chromosome 2"/>
</dbReference>
<dbReference type="InterPro" id="IPR015915">
    <property type="entry name" value="Kelch-typ_b-propeller"/>
</dbReference>
<evidence type="ECO:0000313" key="1">
    <source>
        <dbReference type="EMBL" id="CAG5109590.1"/>
    </source>
</evidence>
<accession>A0ABN7SWS5</accession>
<proteinExistence type="predicted"/>
<protein>
    <submittedName>
        <fullName evidence="1">Oidioi.mRNA.OKI2018_I69.chr2.g4110.t1.cds</fullName>
    </submittedName>
</protein>
<gene>
    <name evidence="1" type="ORF">OKIOD_LOCUS12875</name>
</gene>
<keyword evidence="2" id="KW-1185">Reference proteome</keyword>
<sequence>MKNSFRKYFENWRYVAADRKFYGTIQWREDIYYDYEYEMVFDSKFEKIESGKAKVFDNQKRLLNTVYFGNSGSSGGLKYKAISSRMTCICNQENCSWKLSGCKNEPNNDPSSNYYWGNSWAKSAKGNIFLGYTKRYNGHNLAAKDKLYCQSASSEGCEETTFNFKGLLLKENNELIRWLDYQTALNSTLVKLKSVLDFVRAGSRLFPAKSNRSRASRRALSEKFKEREEVDDVNIEILIEANWIHESVARECKMSIDWLGQPEVKKRPFIYDIPNHKLLPTLDGHTLAGLESGAMLMIGGWDEPNFEHTRDIWILNENAWKLIGSLQESNSYGSALRIGDYIYVVSGDKAAPSGSFPVERINVANKEVIETKVIGSHAHQNDIPIIFEATAYFCVQN</sequence>
<organism evidence="1 2">
    <name type="scientific">Oikopleura dioica</name>
    <name type="common">Tunicate</name>
    <dbReference type="NCBI Taxonomy" id="34765"/>
    <lineage>
        <taxon>Eukaryota</taxon>
        <taxon>Metazoa</taxon>
        <taxon>Chordata</taxon>
        <taxon>Tunicata</taxon>
        <taxon>Appendicularia</taxon>
        <taxon>Copelata</taxon>
        <taxon>Oikopleuridae</taxon>
        <taxon>Oikopleura</taxon>
    </lineage>
</organism>
<evidence type="ECO:0000313" key="2">
    <source>
        <dbReference type="Proteomes" id="UP001158576"/>
    </source>
</evidence>